<evidence type="ECO:0000256" key="13">
    <source>
        <dbReference type="SAM" id="SignalP"/>
    </source>
</evidence>
<dbReference type="PANTHER" id="PTHR10340:SF34">
    <property type="entry name" value="SPHINGOMYELIN PHOSPHODIESTERASE"/>
    <property type="match status" value="1"/>
</dbReference>
<evidence type="ECO:0000256" key="9">
    <source>
        <dbReference type="ARBA" id="ARBA00023157"/>
    </source>
</evidence>
<dbReference type="SUPFAM" id="SSF56300">
    <property type="entry name" value="Metallo-dependent phosphatases"/>
    <property type="match status" value="2"/>
</dbReference>
<dbReference type="Proteomes" id="UP000663879">
    <property type="component" value="Unassembled WGS sequence"/>
</dbReference>
<feature type="signal peptide" evidence="13">
    <location>
        <begin position="1"/>
        <end position="21"/>
    </location>
</feature>
<dbReference type="CDD" id="cd00842">
    <property type="entry name" value="MPP_ASMase"/>
    <property type="match status" value="2"/>
</dbReference>
<dbReference type="InterPro" id="IPR008139">
    <property type="entry name" value="SaposinB_dom"/>
</dbReference>
<keyword evidence="4" id="KW-0964">Secreted</keyword>
<reference evidence="15" key="1">
    <citation type="submission" date="2021-02" db="EMBL/GenBank/DDBJ databases">
        <authorList>
            <person name="Nowell W R."/>
        </authorList>
    </citation>
    <scope>NUCLEOTIDE SEQUENCE</scope>
    <source>
        <strain evidence="15">Ploen Becks lab</strain>
    </source>
</reference>
<evidence type="ECO:0000256" key="7">
    <source>
        <dbReference type="ARBA" id="ARBA00022801"/>
    </source>
</evidence>
<keyword evidence="9" id="KW-1015">Disulfide bond</keyword>
<evidence type="ECO:0000256" key="2">
    <source>
        <dbReference type="ARBA" id="ARBA00004613"/>
    </source>
</evidence>
<feature type="domain" description="Saposin B-type" evidence="14">
    <location>
        <begin position="575"/>
        <end position="641"/>
    </location>
</feature>
<dbReference type="GO" id="GO:0005764">
    <property type="term" value="C:lysosome"/>
    <property type="evidence" value="ECO:0007669"/>
    <property type="project" value="TreeGrafter"/>
</dbReference>
<dbReference type="SUPFAM" id="SSF47862">
    <property type="entry name" value="Saposin"/>
    <property type="match status" value="2"/>
</dbReference>
<keyword evidence="5" id="KW-0479">Metal-binding</keyword>
<evidence type="ECO:0000256" key="4">
    <source>
        <dbReference type="ARBA" id="ARBA00022525"/>
    </source>
</evidence>
<keyword evidence="10" id="KW-0325">Glycoprotein</keyword>
<proteinExistence type="inferred from homology"/>
<comment type="similarity">
    <text evidence="3">Belongs to the acid sphingomyelinase family.</text>
</comment>
<dbReference type="InterPro" id="IPR004843">
    <property type="entry name" value="Calcineurin-like_PHP"/>
</dbReference>
<dbReference type="GO" id="GO:0046872">
    <property type="term" value="F:metal ion binding"/>
    <property type="evidence" value="ECO:0007669"/>
    <property type="project" value="UniProtKB-KW"/>
</dbReference>
<evidence type="ECO:0000256" key="1">
    <source>
        <dbReference type="ARBA" id="ARBA00001947"/>
    </source>
</evidence>
<dbReference type="GO" id="GO:0005615">
    <property type="term" value="C:extracellular space"/>
    <property type="evidence" value="ECO:0007669"/>
    <property type="project" value="TreeGrafter"/>
</dbReference>
<dbReference type="GO" id="GO:0061750">
    <property type="term" value="F:acid sphingomyelin phosphodiesterase activity"/>
    <property type="evidence" value="ECO:0007669"/>
    <property type="project" value="TreeGrafter"/>
</dbReference>
<dbReference type="FunFam" id="3.60.21.10:FF:000077">
    <property type="entry name" value="Sphingomyelin phosphodiesterase"/>
    <property type="match status" value="2"/>
</dbReference>
<dbReference type="Gene3D" id="3.60.21.10">
    <property type="match status" value="2"/>
</dbReference>
<evidence type="ECO:0000259" key="14">
    <source>
        <dbReference type="PROSITE" id="PS50015"/>
    </source>
</evidence>
<dbReference type="GO" id="GO:0006685">
    <property type="term" value="P:sphingomyelin catabolic process"/>
    <property type="evidence" value="ECO:0007669"/>
    <property type="project" value="TreeGrafter"/>
</dbReference>
<name>A0A814DK02_9BILA</name>
<evidence type="ECO:0000256" key="5">
    <source>
        <dbReference type="ARBA" id="ARBA00022723"/>
    </source>
</evidence>
<feature type="domain" description="Saposin B-type" evidence="14">
    <location>
        <begin position="43"/>
        <end position="124"/>
    </location>
</feature>
<dbReference type="GO" id="GO:0016798">
    <property type="term" value="F:hydrolase activity, acting on glycosyl bonds"/>
    <property type="evidence" value="ECO:0007669"/>
    <property type="project" value="UniProtKB-KW"/>
</dbReference>
<dbReference type="InterPro" id="IPR011001">
    <property type="entry name" value="Saposin-like"/>
</dbReference>
<comment type="cofactor">
    <cofactor evidence="1">
        <name>Zn(2+)</name>
        <dbReference type="ChEBI" id="CHEBI:29105"/>
    </cofactor>
</comment>
<protein>
    <recommendedName>
        <fullName evidence="14">Saposin B-type domain-containing protein</fullName>
    </recommendedName>
</protein>
<evidence type="ECO:0000256" key="8">
    <source>
        <dbReference type="ARBA" id="ARBA00022833"/>
    </source>
</evidence>
<dbReference type="Pfam" id="PF00149">
    <property type="entry name" value="Metallophos"/>
    <property type="match status" value="2"/>
</dbReference>
<keyword evidence="16" id="KW-1185">Reference proteome</keyword>
<gene>
    <name evidence="15" type="ORF">OXX778_LOCUS14304</name>
</gene>
<dbReference type="EMBL" id="CAJNOC010002921">
    <property type="protein sequence ID" value="CAF0958145.1"/>
    <property type="molecule type" value="Genomic_DNA"/>
</dbReference>
<dbReference type="Pfam" id="PF19272">
    <property type="entry name" value="ASMase_C"/>
    <property type="match status" value="1"/>
</dbReference>
<evidence type="ECO:0000256" key="11">
    <source>
        <dbReference type="ARBA" id="ARBA00023295"/>
    </source>
</evidence>
<comment type="caution">
    <text evidence="15">The sequence shown here is derived from an EMBL/GenBank/DDBJ whole genome shotgun (WGS) entry which is preliminary data.</text>
</comment>
<dbReference type="AlphaFoldDB" id="A0A814DK02"/>
<keyword evidence="7" id="KW-0378">Hydrolase</keyword>
<evidence type="ECO:0000256" key="6">
    <source>
        <dbReference type="ARBA" id="ARBA00022729"/>
    </source>
</evidence>
<dbReference type="OrthoDB" id="282973at2759"/>
<evidence type="ECO:0000256" key="10">
    <source>
        <dbReference type="ARBA" id="ARBA00023180"/>
    </source>
</evidence>
<keyword evidence="6 13" id="KW-0732">Signal</keyword>
<comment type="catalytic activity">
    <reaction evidence="12">
        <text>a sphingomyelin + H2O = phosphocholine + an N-acylsphing-4-enine + H(+)</text>
        <dbReference type="Rhea" id="RHEA:19253"/>
        <dbReference type="ChEBI" id="CHEBI:15377"/>
        <dbReference type="ChEBI" id="CHEBI:15378"/>
        <dbReference type="ChEBI" id="CHEBI:17636"/>
        <dbReference type="ChEBI" id="CHEBI:52639"/>
        <dbReference type="ChEBI" id="CHEBI:295975"/>
        <dbReference type="EC" id="3.1.4.12"/>
    </reaction>
    <physiologicalReaction direction="left-to-right" evidence="12">
        <dbReference type="Rhea" id="RHEA:19254"/>
    </physiologicalReaction>
</comment>
<dbReference type="InterPro" id="IPR045473">
    <property type="entry name" value="ASM_C"/>
</dbReference>
<keyword evidence="11" id="KW-0326">Glycosidase</keyword>
<evidence type="ECO:0000313" key="15">
    <source>
        <dbReference type="EMBL" id="CAF0958145.1"/>
    </source>
</evidence>
<dbReference type="InterPro" id="IPR029052">
    <property type="entry name" value="Metallo-depent_PP-like"/>
</dbReference>
<dbReference type="GO" id="GO:0016020">
    <property type="term" value="C:membrane"/>
    <property type="evidence" value="ECO:0007669"/>
    <property type="project" value="GOC"/>
</dbReference>
<feature type="chain" id="PRO_5032268805" description="Saposin B-type domain-containing protein" evidence="13">
    <location>
        <begin position="22"/>
        <end position="1030"/>
    </location>
</feature>
<organism evidence="15 16">
    <name type="scientific">Brachionus calyciflorus</name>
    <dbReference type="NCBI Taxonomy" id="104777"/>
    <lineage>
        <taxon>Eukaryota</taxon>
        <taxon>Metazoa</taxon>
        <taxon>Spiralia</taxon>
        <taxon>Gnathifera</taxon>
        <taxon>Rotifera</taxon>
        <taxon>Eurotatoria</taxon>
        <taxon>Monogononta</taxon>
        <taxon>Pseudotrocha</taxon>
        <taxon>Ploima</taxon>
        <taxon>Brachionidae</taxon>
        <taxon>Brachionus</taxon>
    </lineage>
</organism>
<accession>A0A814DK02</accession>
<sequence>MFLEKSNLILMLILLPEVIYCLPLGEKCNNFNDCMRNYFKPDSKQICDACYLIMPLARDLIAKNETKYFKEIAKFICQFLEIEQLSVCSDAIDLFTVPVLNIINDTTLNDIELCSVGLDCKTVENPIFNWNLSLPNIPKPPVIQPIPPLPDAPKLKVLHLSDIHIDFEYQPGAVAECGQPLCCRNSSTLKTASKKLTDDKLAGFWGDYRNCDVPVWTVENMFEHLSKNEQFDFVYWTGDLPPHNVWKQSRQDQLNALDALSSLFQKYFPNKVIYSALGNHESSPVNLFPPPFVKEDNITWLYSRLAIDWVKTGLPDYLVPNITRGAFYSVQIVPGLRLVSLNMNYCPSENYYLYINSTDPLGQLAWLVDILQKSETIGEKVHLIGHIPPQSCMKSFSQNFYRIVNRYESTIVGQFFGHTHSEKFRLFYDLENLQRPVSVLYISGSVTTYSNLNPSYRIFTLDGDYLNSTFQVLDHETHFLNLTDANLTKKPVWQKEYSAKEAFNLTSLTPENWNNLLNLMSKNPNSPEVDKLYRYYTKSADQGACDLNLTEPRVLNKLKNRQCLGTACKDDLIAENIICRSCDLIISFARDFIIKNRTQELKNFIIFLCETLKIEDREVCPQVLNSYFPSIFSIATDNNPSYTWNITLPNNPKPPIVKPKPPKPDSPVLKILQLTDIHIDFEYQPGALAECDQPLCCRNSSTSNLTLKSESRFAGYWGDYRNCDVPVWTVENMFEHLSKNEQFDIIYWTGDLPSHNVWNQSKTDQLTALDKLTTLFRKYFPDTIIYPALGNHEATPCNLFPTESTKEDNITWLYSRLSDDWIKTGLPQNLRENITRGAFYTLVISPGLRLISLNMIFCYPLNFWLYINSTDPYDQLKWLSNILQESENIEEKVHIIGHVNPSTYLKSFSENYYRIVNRYEPTITGQFFGHVHNDLLEIFYDLENITRPVSVAYLAGSLTTYSFLNPSYRVYTVDDSNLNNNPKWIREYSAKDAYDMTSLLPSDWDNLINNALKDINGIVTKKLYRHFFNS</sequence>
<comment type="subcellular location">
    <subcellularLocation>
        <location evidence="2">Secreted</location>
    </subcellularLocation>
</comment>
<evidence type="ECO:0000313" key="16">
    <source>
        <dbReference type="Proteomes" id="UP000663879"/>
    </source>
</evidence>
<evidence type="ECO:0000256" key="12">
    <source>
        <dbReference type="ARBA" id="ARBA00047268"/>
    </source>
</evidence>
<dbReference type="InterPro" id="IPR041805">
    <property type="entry name" value="ASMase/PPN1_MPP"/>
</dbReference>
<dbReference type="PANTHER" id="PTHR10340">
    <property type="entry name" value="SPHINGOMYELIN PHOSPHODIESTERASE"/>
    <property type="match status" value="1"/>
</dbReference>
<dbReference type="GO" id="GO:0046513">
    <property type="term" value="P:ceramide biosynthetic process"/>
    <property type="evidence" value="ECO:0007669"/>
    <property type="project" value="TreeGrafter"/>
</dbReference>
<evidence type="ECO:0000256" key="3">
    <source>
        <dbReference type="ARBA" id="ARBA00008234"/>
    </source>
</evidence>
<keyword evidence="8" id="KW-0862">Zinc</keyword>
<dbReference type="PROSITE" id="PS50015">
    <property type="entry name" value="SAP_B"/>
    <property type="match status" value="2"/>
</dbReference>